<evidence type="ECO:0000256" key="5">
    <source>
        <dbReference type="ARBA" id="ARBA00022679"/>
    </source>
</evidence>
<organism evidence="21 22">
    <name type="scientific">Hirsutella minnesotensis 3608</name>
    <dbReference type="NCBI Taxonomy" id="1043627"/>
    <lineage>
        <taxon>Eukaryota</taxon>
        <taxon>Fungi</taxon>
        <taxon>Dikarya</taxon>
        <taxon>Ascomycota</taxon>
        <taxon>Pezizomycotina</taxon>
        <taxon>Sordariomycetes</taxon>
        <taxon>Hypocreomycetidae</taxon>
        <taxon>Hypocreales</taxon>
        <taxon>Ophiocordycipitaceae</taxon>
        <taxon>Hirsutella</taxon>
    </lineage>
</organism>
<keyword evidence="22" id="KW-1185">Reference proteome</keyword>
<protein>
    <recommendedName>
        <fullName evidence="14">Crh-like protein</fullName>
        <ecNumber evidence="14">3.2.-.-</ecNumber>
    </recommendedName>
</protein>
<keyword evidence="9" id="KW-0325">Glycoprotein</keyword>
<comment type="subcellular location">
    <subcellularLocation>
        <location evidence="2">Membrane</location>
        <topology evidence="2">Lipid-anchor</topology>
        <topology evidence="2">GPI-anchor</topology>
    </subcellularLocation>
</comment>
<dbReference type="InterPro" id="IPR017168">
    <property type="entry name" value="CHR-like"/>
</dbReference>
<feature type="active site" description="Nucleophile" evidence="15">
    <location>
        <position position="119"/>
    </location>
</feature>
<dbReference type="GO" id="GO:0031505">
    <property type="term" value="P:fungal-type cell wall organization"/>
    <property type="evidence" value="ECO:0007669"/>
    <property type="project" value="TreeGrafter"/>
</dbReference>
<dbReference type="GO" id="GO:0098552">
    <property type="term" value="C:side of membrane"/>
    <property type="evidence" value="ECO:0007669"/>
    <property type="project" value="UniProtKB-KW"/>
</dbReference>
<dbReference type="GO" id="GO:0005975">
    <property type="term" value="P:carbohydrate metabolic process"/>
    <property type="evidence" value="ECO:0007669"/>
    <property type="project" value="InterPro"/>
</dbReference>
<feature type="disulfide bond" evidence="16">
    <location>
        <begin position="24"/>
        <end position="32"/>
    </location>
</feature>
<keyword evidence="11" id="KW-0326">Glycosidase</keyword>
<dbReference type="EC" id="3.2.-.-" evidence="14"/>
<dbReference type="SUPFAM" id="SSF49899">
    <property type="entry name" value="Concanavalin A-like lectins/glucanases"/>
    <property type="match status" value="1"/>
</dbReference>
<feature type="region of interest" description="Disordered" evidence="17">
    <location>
        <begin position="446"/>
        <end position="516"/>
    </location>
</feature>
<comment type="similarity">
    <text evidence="13">Belongs to the glycosyl hydrolase 16 family. CRH1 subfamily.</text>
</comment>
<keyword evidence="10" id="KW-0449">Lipoprotein</keyword>
<dbReference type="PROSITE" id="PS51762">
    <property type="entry name" value="GH16_2"/>
    <property type="match status" value="1"/>
</dbReference>
<sequence length="516" mass="55143">MLRRLVAAAVALGTLAAAQVQTKCNPRERDGCPSNPGFGTDATFHFNHTPSNDLWETTVGSVKYDSTNGGAFTINKQGDSPTIRTRFYFFFGRTEVWIKVAPGRGIVSSMMWLSDDLDEVDWEFLGSNTTHATTNFFGKGRQDYHNGGSHPMTGMQSDFHNYTTVWTREKIEWYIDGDHVRTLLAAEANNTQNYPQTPMRMSIGIWAGGDPSLPEGTRKWAGGDTDYAGGPYTMYLQKARITDFSTGQQYVYGDRSGSWESIKSEGTGNSTAADALAKQPVEEKTMSQKWAELPAGARIAVMAGGGSIGAVILGALLFYFCRQRRIGAKEAKAADQRAEAERVEMEQFHQKGGYASMIAARSIQDDDHHSTPPSRGDADSYHGPETTASGPLGDNSWGNAGGASAVSQHPPRLSSPAVSASSQQQRGSASPVNTLGFDFGVPLSPISQHTSSPISRCASPLSRSQSPGMPPPGPLPSPRGGPMRNGSAPVAPGRMASAASQAGRPAGPDRSVSGNQ</sequence>
<dbReference type="PANTHER" id="PTHR10963">
    <property type="entry name" value="GLYCOSYL HYDROLASE-RELATED"/>
    <property type="match status" value="1"/>
</dbReference>
<keyword evidence="16" id="KW-1015">Disulfide bond</keyword>
<feature type="chain" id="PRO_5002525872" description="Crh-like protein" evidence="19">
    <location>
        <begin position="18"/>
        <end position="516"/>
    </location>
</feature>
<evidence type="ECO:0000256" key="1">
    <source>
        <dbReference type="ARBA" id="ARBA00000822"/>
    </source>
</evidence>
<evidence type="ECO:0000256" key="3">
    <source>
        <dbReference type="ARBA" id="ARBA00022622"/>
    </source>
</evidence>
<dbReference type="GO" id="GO:0009277">
    <property type="term" value="C:fungal-type cell wall"/>
    <property type="evidence" value="ECO:0007669"/>
    <property type="project" value="TreeGrafter"/>
</dbReference>
<evidence type="ECO:0000256" key="11">
    <source>
        <dbReference type="ARBA" id="ARBA00023295"/>
    </source>
</evidence>
<evidence type="ECO:0000256" key="6">
    <source>
        <dbReference type="ARBA" id="ARBA00022729"/>
    </source>
</evidence>
<dbReference type="PANTHER" id="PTHR10963:SF27">
    <property type="entry name" value="GLYCOSIDASE-RELATED"/>
    <property type="match status" value="1"/>
</dbReference>
<keyword evidence="5" id="KW-0808">Transferase</keyword>
<feature type="compositionally biased region" description="Pro residues" evidence="17">
    <location>
        <begin position="468"/>
        <end position="479"/>
    </location>
</feature>
<evidence type="ECO:0000313" key="22">
    <source>
        <dbReference type="Proteomes" id="UP000054481"/>
    </source>
</evidence>
<dbReference type="CDD" id="cd02183">
    <property type="entry name" value="GH16_fungal_CRH1_transglycosylase"/>
    <property type="match status" value="1"/>
</dbReference>
<feature type="domain" description="GH16" evidence="20">
    <location>
        <begin position="20"/>
        <end position="236"/>
    </location>
</feature>
<evidence type="ECO:0000256" key="18">
    <source>
        <dbReference type="SAM" id="Phobius"/>
    </source>
</evidence>
<feature type="signal peptide" evidence="19">
    <location>
        <begin position="1"/>
        <end position="17"/>
    </location>
</feature>
<keyword evidence="7 14" id="KW-0378">Hydrolase</keyword>
<evidence type="ECO:0000256" key="9">
    <source>
        <dbReference type="ARBA" id="ARBA00023180"/>
    </source>
</evidence>
<proteinExistence type="inferred from homology"/>
<dbReference type="InterPro" id="IPR050546">
    <property type="entry name" value="Glycosyl_Hydrlase_16"/>
</dbReference>
<dbReference type="Proteomes" id="UP000054481">
    <property type="component" value="Unassembled WGS sequence"/>
</dbReference>
<reference evidence="21 22" key="1">
    <citation type="journal article" date="2014" name="Genome Biol. Evol.">
        <title>Comparative genomics and transcriptomics analyses reveal divergent lifestyle features of nematode endoparasitic fungus Hirsutella minnesotensis.</title>
        <authorList>
            <person name="Lai Y."/>
            <person name="Liu K."/>
            <person name="Zhang X."/>
            <person name="Zhang X."/>
            <person name="Li K."/>
            <person name="Wang N."/>
            <person name="Shu C."/>
            <person name="Wu Y."/>
            <person name="Wang C."/>
            <person name="Bushley K.E."/>
            <person name="Xiang M."/>
            <person name="Liu X."/>
        </authorList>
    </citation>
    <scope>NUCLEOTIDE SEQUENCE [LARGE SCALE GENOMIC DNA]</scope>
    <source>
        <strain evidence="21 22">3608</strain>
    </source>
</reference>
<dbReference type="InterPro" id="IPR000757">
    <property type="entry name" value="Beta-glucanase-like"/>
</dbReference>
<dbReference type="GO" id="GO:0016757">
    <property type="term" value="F:glycosyltransferase activity"/>
    <property type="evidence" value="ECO:0007669"/>
    <property type="project" value="UniProtKB-KW"/>
</dbReference>
<keyword evidence="6 19" id="KW-0732">Signal</keyword>
<feature type="region of interest" description="Disordered" evidence="17">
    <location>
        <begin position="364"/>
        <end position="433"/>
    </location>
</feature>
<evidence type="ECO:0000256" key="16">
    <source>
        <dbReference type="PIRSR" id="PIRSR037299-2"/>
    </source>
</evidence>
<comment type="catalytic activity">
    <reaction evidence="1">
        <text>Random endo-hydrolysis of N-acetyl-beta-D-glucosaminide (1-&gt;4)-beta-linkages in chitin and chitodextrins.</text>
        <dbReference type="EC" id="3.2.1.14"/>
    </reaction>
</comment>
<evidence type="ECO:0000259" key="20">
    <source>
        <dbReference type="PROSITE" id="PS51762"/>
    </source>
</evidence>
<dbReference type="Gene3D" id="2.60.120.200">
    <property type="match status" value="1"/>
</dbReference>
<keyword evidence="8 14" id="KW-0472">Membrane</keyword>
<evidence type="ECO:0000256" key="4">
    <source>
        <dbReference type="ARBA" id="ARBA00022676"/>
    </source>
</evidence>
<evidence type="ECO:0000256" key="14">
    <source>
        <dbReference type="PIRNR" id="PIRNR037299"/>
    </source>
</evidence>
<evidence type="ECO:0000313" key="21">
    <source>
        <dbReference type="EMBL" id="KJZ70546.1"/>
    </source>
</evidence>
<keyword evidence="4" id="KW-0328">Glycosyltransferase</keyword>
<dbReference type="Pfam" id="PF00722">
    <property type="entry name" value="Glyco_hydro_16"/>
    <property type="match status" value="1"/>
</dbReference>
<feature type="compositionally biased region" description="Basic and acidic residues" evidence="17">
    <location>
        <begin position="364"/>
        <end position="382"/>
    </location>
</feature>
<evidence type="ECO:0000256" key="7">
    <source>
        <dbReference type="ARBA" id="ARBA00022801"/>
    </source>
</evidence>
<keyword evidence="18" id="KW-0812">Transmembrane</keyword>
<dbReference type="PIRSF" id="PIRSF037299">
    <property type="entry name" value="Glycosidase_CRH1_prd"/>
    <property type="match status" value="1"/>
</dbReference>
<evidence type="ECO:0000256" key="10">
    <source>
        <dbReference type="ARBA" id="ARBA00023288"/>
    </source>
</evidence>
<feature type="transmembrane region" description="Helical" evidence="18">
    <location>
        <begin position="299"/>
        <end position="320"/>
    </location>
</feature>
<accession>A0A0F7ZGA4</accession>
<dbReference type="InterPro" id="IPR013320">
    <property type="entry name" value="ConA-like_dom_sf"/>
</dbReference>
<feature type="compositionally biased region" description="Low complexity" evidence="17">
    <location>
        <begin position="414"/>
        <end position="430"/>
    </location>
</feature>
<dbReference type="CDD" id="cd12087">
    <property type="entry name" value="TM_EGFR-like"/>
    <property type="match status" value="1"/>
</dbReference>
<evidence type="ECO:0000256" key="15">
    <source>
        <dbReference type="PIRSR" id="PIRSR037299-1"/>
    </source>
</evidence>
<evidence type="ECO:0000256" key="13">
    <source>
        <dbReference type="ARBA" id="ARBA00038074"/>
    </source>
</evidence>
<dbReference type="EMBL" id="KQ030619">
    <property type="protein sequence ID" value="KJZ70546.1"/>
    <property type="molecule type" value="Genomic_DNA"/>
</dbReference>
<keyword evidence="12" id="KW-0961">Cell wall biogenesis/degradation</keyword>
<evidence type="ECO:0000256" key="2">
    <source>
        <dbReference type="ARBA" id="ARBA00004589"/>
    </source>
</evidence>
<dbReference type="OrthoDB" id="4781at2759"/>
<feature type="active site" description="Proton donor" evidence="15">
    <location>
        <position position="123"/>
    </location>
</feature>
<evidence type="ECO:0000256" key="19">
    <source>
        <dbReference type="SAM" id="SignalP"/>
    </source>
</evidence>
<dbReference type="GO" id="GO:0008843">
    <property type="term" value="F:endochitinase activity"/>
    <property type="evidence" value="ECO:0007669"/>
    <property type="project" value="UniProtKB-EC"/>
</dbReference>
<keyword evidence="3" id="KW-0336">GPI-anchor</keyword>
<name>A0A0F7ZGA4_9HYPO</name>
<keyword evidence="18" id="KW-1133">Transmembrane helix</keyword>
<evidence type="ECO:0000256" key="17">
    <source>
        <dbReference type="SAM" id="MobiDB-lite"/>
    </source>
</evidence>
<gene>
    <name evidence="21" type="ORF">HIM_10049</name>
</gene>
<evidence type="ECO:0000256" key="8">
    <source>
        <dbReference type="ARBA" id="ARBA00023136"/>
    </source>
</evidence>
<dbReference type="AlphaFoldDB" id="A0A0F7ZGA4"/>
<evidence type="ECO:0000256" key="12">
    <source>
        <dbReference type="ARBA" id="ARBA00023316"/>
    </source>
</evidence>